<sequence>MTSTIIYQIVFLVTAITAGKIDPSLLEAVENNGETEEFPEIIDSISSLDAMNREAKVANMVNSMKTRTSAIQSRLVAVAKSFNLTTEQYWISNVILVKDLTPEKLSRLASAKLKSATKNTATVQWGVSKIGAPEIWNDTRGEGIVVGVAKKYEFLVQRETNEIAKFGQVRQKDNFLNKHMVMGTISSRGVMRLLQVPKKVVAN</sequence>
<proteinExistence type="predicted"/>
<gene>
    <name evidence="2" type="ORF">Fcan01_23696</name>
</gene>
<dbReference type="OrthoDB" id="206201at2759"/>
<accession>A0A226D7N0</accession>
<feature type="chain" id="PRO_5012533574" evidence="1">
    <location>
        <begin position="19"/>
        <end position="203"/>
    </location>
</feature>
<keyword evidence="3" id="KW-1185">Reference proteome</keyword>
<comment type="caution">
    <text evidence="2">The sequence shown here is derived from an EMBL/GenBank/DDBJ whole genome shotgun (WGS) entry which is preliminary data.</text>
</comment>
<protein>
    <submittedName>
        <fullName evidence="2">Uncharacterized protein</fullName>
    </submittedName>
</protein>
<name>A0A226D7N0_FOLCA</name>
<evidence type="ECO:0000313" key="2">
    <source>
        <dbReference type="EMBL" id="OXA41552.1"/>
    </source>
</evidence>
<evidence type="ECO:0000313" key="3">
    <source>
        <dbReference type="Proteomes" id="UP000198287"/>
    </source>
</evidence>
<dbReference type="AlphaFoldDB" id="A0A226D7N0"/>
<keyword evidence="1" id="KW-0732">Signal</keyword>
<dbReference type="Proteomes" id="UP000198287">
    <property type="component" value="Unassembled WGS sequence"/>
</dbReference>
<dbReference type="EMBL" id="LNIX01000029">
    <property type="protein sequence ID" value="OXA41552.1"/>
    <property type="molecule type" value="Genomic_DNA"/>
</dbReference>
<evidence type="ECO:0000256" key="1">
    <source>
        <dbReference type="SAM" id="SignalP"/>
    </source>
</evidence>
<feature type="signal peptide" evidence="1">
    <location>
        <begin position="1"/>
        <end position="18"/>
    </location>
</feature>
<reference evidence="2 3" key="1">
    <citation type="submission" date="2015-12" db="EMBL/GenBank/DDBJ databases">
        <title>The genome of Folsomia candida.</title>
        <authorList>
            <person name="Faddeeva A."/>
            <person name="Derks M.F."/>
            <person name="Anvar Y."/>
            <person name="Smit S."/>
            <person name="Van Straalen N."/>
            <person name="Roelofs D."/>
        </authorList>
    </citation>
    <scope>NUCLEOTIDE SEQUENCE [LARGE SCALE GENOMIC DNA]</scope>
    <source>
        <strain evidence="2 3">VU population</strain>
        <tissue evidence="2">Whole body</tissue>
    </source>
</reference>
<organism evidence="2 3">
    <name type="scientific">Folsomia candida</name>
    <name type="common">Springtail</name>
    <dbReference type="NCBI Taxonomy" id="158441"/>
    <lineage>
        <taxon>Eukaryota</taxon>
        <taxon>Metazoa</taxon>
        <taxon>Ecdysozoa</taxon>
        <taxon>Arthropoda</taxon>
        <taxon>Hexapoda</taxon>
        <taxon>Collembola</taxon>
        <taxon>Entomobryomorpha</taxon>
        <taxon>Isotomoidea</taxon>
        <taxon>Isotomidae</taxon>
        <taxon>Proisotominae</taxon>
        <taxon>Folsomia</taxon>
    </lineage>
</organism>